<feature type="coiled-coil region" evidence="5">
    <location>
        <begin position="80"/>
        <end position="157"/>
    </location>
</feature>
<evidence type="ECO:0000256" key="3">
    <source>
        <dbReference type="ARBA" id="ARBA00022553"/>
    </source>
</evidence>
<dbReference type="GO" id="GO:0005794">
    <property type="term" value="C:Golgi apparatus"/>
    <property type="evidence" value="ECO:0007669"/>
    <property type="project" value="TreeGrafter"/>
</dbReference>
<feature type="coiled-coil region" evidence="5">
    <location>
        <begin position="1303"/>
        <end position="1363"/>
    </location>
</feature>
<dbReference type="OMA" id="TEANHFE"/>
<dbReference type="Pfam" id="PF01465">
    <property type="entry name" value="GRIP"/>
    <property type="match status" value="1"/>
</dbReference>
<dbReference type="FunCoup" id="H3ABR3">
    <property type="interactions" value="2513"/>
</dbReference>
<dbReference type="Ensembl" id="ENSLACT00000007143.1">
    <property type="protein sequence ID" value="ENSLACP00000007084.1"/>
    <property type="gene ID" value="ENSLACG00000006285.1"/>
</dbReference>
<evidence type="ECO:0000259" key="7">
    <source>
        <dbReference type="PROSITE" id="PS50913"/>
    </source>
</evidence>
<feature type="region of interest" description="Disordered" evidence="6">
    <location>
        <begin position="648"/>
        <end position="667"/>
    </location>
</feature>
<reference evidence="8" key="3">
    <citation type="submission" date="2025-09" db="UniProtKB">
        <authorList>
            <consortium name="Ensembl"/>
        </authorList>
    </citation>
    <scope>IDENTIFICATION</scope>
</reference>
<dbReference type="EMBL" id="AFYH01189222">
    <property type="status" value="NOT_ANNOTATED_CDS"/>
    <property type="molecule type" value="Genomic_DNA"/>
</dbReference>
<feature type="coiled-coil region" evidence="5">
    <location>
        <begin position="1433"/>
        <end position="1489"/>
    </location>
</feature>
<dbReference type="GO" id="GO:0034499">
    <property type="term" value="P:late endosome to Golgi transport"/>
    <property type="evidence" value="ECO:0007669"/>
    <property type="project" value="TreeGrafter"/>
</dbReference>
<organism evidence="8 9">
    <name type="scientific">Latimeria chalumnae</name>
    <name type="common">Coelacanth</name>
    <dbReference type="NCBI Taxonomy" id="7897"/>
    <lineage>
        <taxon>Eukaryota</taxon>
        <taxon>Metazoa</taxon>
        <taxon>Chordata</taxon>
        <taxon>Craniata</taxon>
        <taxon>Vertebrata</taxon>
        <taxon>Euteleostomi</taxon>
        <taxon>Coelacanthiformes</taxon>
        <taxon>Coelacanthidae</taxon>
        <taxon>Latimeria</taxon>
    </lineage>
</organism>
<dbReference type="EMBL" id="AFYH01189223">
    <property type="status" value="NOT_ANNOTATED_CDS"/>
    <property type="molecule type" value="Genomic_DNA"/>
</dbReference>
<dbReference type="InterPro" id="IPR051841">
    <property type="entry name" value="MT-Golgi_org_protein"/>
</dbReference>
<feature type="region of interest" description="Disordered" evidence="6">
    <location>
        <begin position="1524"/>
        <end position="1565"/>
    </location>
</feature>
<evidence type="ECO:0000313" key="8">
    <source>
        <dbReference type="Ensembl" id="ENSLACP00000007084.1"/>
    </source>
</evidence>
<dbReference type="PANTHER" id="PTHR18902">
    <property type="entry name" value="NUCLEAR MITOTIC APPARATUS PROTEIN 1-RELATED"/>
    <property type="match status" value="1"/>
</dbReference>
<proteinExistence type="predicted"/>
<feature type="compositionally biased region" description="Polar residues" evidence="6">
    <location>
        <begin position="1536"/>
        <end position="1561"/>
    </location>
</feature>
<comment type="subcellular location">
    <subcellularLocation>
        <location evidence="1">Cytoplasm</location>
    </subcellularLocation>
</comment>
<reference evidence="9" key="1">
    <citation type="submission" date="2011-08" db="EMBL/GenBank/DDBJ databases">
        <title>The draft genome of Latimeria chalumnae.</title>
        <authorList>
            <person name="Di Palma F."/>
            <person name="Alfoldi J."/>
            <person name="Johnson J."/>
            <person name="Berlin A."/>
            <person name="Gnerre S."/>
            <person name="Jaffe D."/>
            <person name="MacCallum I."/>
            <person name="Young S."/>
            <person name="Walker B.J."/>
            <person name="Lander E."/>
            <person name="Lindblad-Toh K."/>
        </authorList>
    </citation>
    <scope>NUCLEOTIDE SEQUENCE [LARGE SCALE GENOMIC DNA]</scope>
    <source>
        <strain evidence="9">Wild caught</strain>
    </source>
</reference>
<feature type="coiled-coil region" evidence="5">
    <location>
        <begin position="356"/>
        <end position="383"/>
    </location>
</feature>
<keyword evidence="2" id="KW-0963">Cytoplasm</keyword>
<feature type="coiled-coil region" evidence="5">
    <location>
        <begin position="29"/>
        <end position="56"/>
    </location>
</feature>
<keyword evidence="4 5" id="KW-0175">Coiled coil</keyword>
<reference evidence="8" key="2">
    <citation type="submission" date="2025-08" db="UniProtKB">
        <authorList>
            <consortium name="Ensembl"/>
        </authorList>
    </citation>
    <scope>IDENTIFICATION</scope>
</reference>
<dbReference type="InterPro" id="IPR032023">
    <property type="entry name" value="GCC2_Rab_bind"/>
</dbReference>
<accession>H3ABR3</accession>
<dbReference type="Proteomes" id="UP000008672">
    <property type="component" value="Unassembled WGS sequence"/>
</dbReference>
<dbReference type="PROSITE" id="PS50913">
    <property type="entry name" value="GRIP"/>
    <property type="match status" value="1"/>
</dbReference>
<dbReference type="EMBL" id="AFYH01189228">
    <property type="status" value="NOT_ANNOTATED_CDS"/>
    <property type="molecule type" value="Genomic_DNA"/>
</dbReference>
<sequence>DEVQDGIASPGQGKSKLDTLPKEDLIKFAKKQMVILQKLKSKCKELEKEIEELKAKPNHEVNDAVVQELTDRLDGILLEKAEIQHSLVSLRKEHEKTKQDTKDAVAKATELQKQLEQSNANYLKEVEDLRKELEAAYSKHKEDLTKFEKELQESSEKQRLLNIQLEEQFTKDVEIKGLHEELKQIKVMYEDHVLQLKEQLKVNEKMEGEIKRVQEGKEDALGHYQNEVKSLHEECEKMKADHQKEVSELMHQLEMAASKLKEEKTMFQEHLQDLTAQHTLNEKNLRDELNNAKGSYEEELGQIKKKLNKTGEREKEASTQVQEQACLDQNKDKRVKYLEATLQEITSKHCILKDEITYMNNVKMKLEMELQQMKDEFFHEREELEFKINELQLSKEEYVSVVSKLKSDLQTVNDHCEMILKQHTQELQVLKEGHEREVVALKQILASSYEKENTEIIFEVQELKNQCQQALQEKEAAVSSYENLRETLETLQTELGESAGKISQEFEAMKRQQAFEIDELQQKLRAAFSEKDALLETINQLQTEAQRSVNVQNEVDELRDTTENLQEKNLGLLASLSQKDVELNELQGKLMALSSEKDNAIAKMSNYEKEIGQLKELYVWEQTNSAELQKRIEELDREHSELKQKQEVLEDKLGGAGTENDQSSQKLQELENRLALSLSEREQLMSEVKALREDLSQIEKEKQNVEENLEFLKSNGENFGRVKQHAEDLENKMISLSEERDRLLQTAETKQQELNDFKAQVSSILEEEGSRSSTEDKEQEPDDLLQVVKRSLRKLREEKQCIELQSDEQILQLKEELERLREENANQLAECRCLIVDLQKERDLLKEHLEGALSDKDGLQRDLLEMKLMNEKASGENQDLLAQIADATKQLELMAKEKEDQTERGEKCVAEMEVQDHLQDLLKQREAELEDLKAELTSLKEVMKNSAAGGGVQESIITELKEKIAKLESTSNNREDKFNKIKAVAVKAKKELDASRKEVQSFIEELAEVKSERDRLSSSMKDLIPGAEGYKNLLLEYEKQAEQLDTEKERAVTSEREVKELTRQLQAAVQQKEQLTSDQENLQAHIETLQSNVKQLEAQILETQKAKMAVEKELEGEKLLKEQKIKEHNAAQKEVEELQKQLQKEKKQLQQVLQELELVRKDAQKSTLMDMEIADYERLVKELNQKITDQNSRISELEGEIDIQKQKQESLQVQISSFQSSLDQSEEMGTKIKQLLVKTKKELADSKKVEAEQLVLQASLKGELEASQQQSEEYKIRTVHATERKACVHQKSTTTKKNKEKNQNALIQKIGSLAEEKKKLQTEQAATASEFESYKVRVHNVLKQQKNKSASQLENEAAKQERCTDERFLGWEFCLQTTRINKSIRVSQVITDSGYSTTLVGGSTKHLSRTVSLFSALCRPRLCTVQSENVVLKAEHAQSVNQLISQNEALRNNYRDQVRHLQEEHRTTVETLQQQLVKMEAQLVQLQSESSTTGSATTSQGGKVLRERRNMDLPLFDMHSMAREEGEGMETTDTESVSSASTPVPSFEQLLNSPESKSEPPQWQPELTKDELVQKLNTATKSIDHLNSLLHETEATNAVLMEQITLLKSEVRRLERNQEREKSVANLEYLKNVVLQFIFLKAGSERQRLLPVIHTMLQLSPEEKGKLAAIAQGEDEGASRSSGWASYLHSWSGLR</sequence>
<dbReference type="EMBL" id="AFYH01189227">
    <property type="status" value="NOT_ANNOTATED_CDS"/>
    <property type="molecule type" value="Genomic_DNA"/>
</dbReference>
<dbReference type="STRING" id="7897.ENSLACP00000007084"/>
<evidence type="ECO:0000256" key="6">
    <source>
        <dbReference type="SAM" id="MobiDB-lite"/>
    </source>
</evidence>
<keyword evidence="3" id="KW-0597">Phosphoprotein</keyword>
<feature type="domain" description="GRIP" evidence="7">
    <location>
        <begin position="1620"/>
        <end position="1670"/>
    </location>
</feature>
<dbReference type="InParanoid" id="H3ABR3"/>
<dbReference type="GeneTree" id="ENSGT00950000183078"/>
<protein>
    <submittedName>
        <fullName evidence="8">GRIP and coiled-coil domain containing 2</fullName>
    </submittedName>
</protein>
<dbReference type="SMART" id="SM00755">
    <property type="entry name" value="Grip"/>
    <property type="match status" value="1"/>
</dbReference>
<evidence type="ECO:0000256" key="4">
    <source>
        <dbReference type="ARBA" id="ARBA00023054"/>
    </source>
</evidence>
<feature type="coiled-coil region" evidence="5">
    <location>
        <begin position="221"/>
        <end position="306"/>
    </location>
</feature>
<dbReference type="Pfam" id="PF16704">
    <property type="entry name" value="Rab_bind"/>
    <property type="match status" value="1"/>
</dbReference>
<keyword evidence="9" id="KW-1185">Reference proteome</keyword>
<feature type="region of interest" description="Disordered" evidence="6">
    <location>
        <begin position="762"/>
        <end position="782"/>
    </location>
</feature>
<dbReference type="EMBL" id="AFYH01189225">
    <property type="status" value="NOT_ANNOTATED_CDS"/>
    <property type="molecule type" value="Genomic_DNA"/>
</dbReference>
<dbReference type="InterPro" id="IPR000237">
    <property type="entry name" value="GRIP_dom"/>
</dbReference>
<dbReference type="EMBL" id="AFYH01189226">
    <property type="status" value="NOT_ANNOTATED_CDS"/>
    <property type="molecule type" value="Genomic_DNA"/>
</dbReference>
<evidence type="ECO:0000256" key="2">
    <source>
        <dbReference type="ARBA" id="ARBA00022490"/>
    </source>
</evidence>
<evidence type="ECO:0000256" key="5">
    <source>
        <dbReference type="SAM" id="Coils"/>
    </source>
</evidence>
<dbReference type="HOGENOM" id="CLU_002922_0_0_1"/>
<dbReference type="Gene3D" id="1.10.220.60">
    <property type="entry name" value="GRIP domain"/>
    <property type="match status" value="1"/>
</dbReference>
<dbReference type="EMBL" id="AFYH01189230">
    <property type="status" value="NOT_ANNOTATED_CDS"/>
    <property type="molecule type" value="Genomic_DNA"/>
</dbReference>
<name>H3ABR3_LATCH</name>
<feature type="coiled-coil region" evidence="5">
    <location>
        <begin position="1597"/>
        <end position="1624"/>
    </location>
</feature>
<dbReference type="PANTHER" id="PTHR18902:SF25">
    <property type="entry name" value="GRIP AND COILED-COIL DOMAIN-CONTAINING PROTEIN 2"/>
    <property type="match status" value="1"/>
</dbReference>
<dbReference type="eggNOG" id="KOG0864">
    <property type="taxonomic scope" value="Eukaryota"/>
</dbReference>
<dbReference type="EMBL" id="AFYH01189224">
    <property type="status" value="NOT_ANNOTATED_CDS"/>
    <property type="molecule type" value="Genomic_DNA"/>
</dbReference>
<dbReference type="FunFam" id="1.10.220.60:FF:000003">
    <property type="entry name" value="GRIP and coiled-coil domain-containing protein 2"/>
    <property type="match status" value="1"/>
</dbReference>
<gene>
    <name evidence="8" type="primary">GCC2</name>
</gene>
<dbReference type="EMBL" id="AFYH01189229">
    <property type="status" value="NOT_ANNOTATED_CDS"/>
    <property type="molecule type" value="Genomic_DNA"/>
</dbReference>
<evidence type="ECO:0000313" key="9">
    <source>
        <dbReference type="Proteomes" id="UP000008672"/>
    </source>
</evidence>
<evidence type="ECO:0000256" key="1">
    <source>
        <dbReference type="ARBA" id="ARBA00004496"/>
    </source>
</evidence>